<accession>A0AAD5V2H5</accession>
<feature type="compositionally biased region" description="Acidic residues" evidence="1">
    <location>
        <begin position="191"/>
        <end position="200"/>
    </location>
</feature>
<name>A0AAD5V2H5_9APHY</name>
<evidence type="ECO:0000313" key="3">
    <source>
        <dbReference type="Proteomes" id="UP001212997"/>
    </source>
</evidence>
<reference evidence="2" key="1">
    <citation type="submission" date="2022-07" db="EMBL/GenBank/DDBJ databases">
        <title>Genome Sequence of Physisporinus lineatus.</title>
        <authorList>
            <person name="Buettner E."/>
        </authorList>
    </citation>
    <scope>NUCLEOTIDE SEQUENCE</scope>
    <source>
        <strain evidence="2">VT162</strain>
    </source>
</reference>
<gene>
    <name evidence="2" type="ORF">NLI96_g5673</name>
</gene>
<dbReference type="Proteomes" id="UP001212997">
    <property type="component" value="Unassembled WGS sequence"/>
</dbReference>
<feature type="region of interest" description="Disordered" evidence="1">
    <location>
        <begin position="183"/>
        <end position="203"/>
    </location>
</feature>
<organism evidence="2 3">
    <name type="scientific">Meripilus lineatus</name>
    <dbReference type="NCBI Taxonomy" id="2056292"/>
    <lineage>
        <taxon>Eukaryota</taxon>
        <taxon>Fungi</taxon>
        <taxon>Dikarya</taxon>
        <taxon>Basidiomycota</taxon>
        <taxon>Agaricomycotina</taxon>
        <taxon>Agaricomycetes</taxon>
        <taxon>Polyporales</taxon>
        <taxon>Meripilaceae</taxon>
        <taxon>Meripilus</taxon>
    </lineage>
</organism>
<protein>
    <submittedName>
        <fullName evidence="2">Uncharacterized protein</fullName>
    </submittedName>
</protein>
<evidence type="ECO:0000313" key="2">
    <source>
        <dbReference type="EMBL" id="KAJ3484409.1"/>
    </source>
</evidence>
<keyword evidence="3" id="KW-1185">Reference proteome</keyword>
<sequence length="224" mass="25264">MLQNYHLETFWDLRRILVSRSSLTPVILAEVTWPAINREFGLPSHISAASRLLDVISIEVSSFWDVLLIWVIPTLRLSKWSTGEPSTERSPTLRRDEFAIFERLLETTTGPAKSLKFTWKYGKDGDKWDLRSGWLTQSPVVALRMSVPTEVAQLTPHSQKAIAVVHSLHYQATFDDALPSPDFSVHSLPGSEEEYGEDSDTGEKDGRGYAFAAWSRAFVIDIQG</sequence>
<comment type="caution">
    <text evidence="2">The sequence shown here is derived from an EMBL/GenBank/DDBJ whole genome shotgun (WGS) entry which is preliminary data.</text>
</comment>
<proteinExistence type="predicted"/>
<dbReference type="AlphaFoldDB" id="A0AAD5V2H5"/>
<evidence type="ECO:0000256" key="1">
    <source>
        <dbReference type="SAM" id="MobiDB-lite"/>
    </source>
</evidence>
<dbReference type="EMBL" id="JANAWD010000190">
    <property type="protein sequence ID" value="KAJ3484409.1"/>
    <property type="molecule type" value="Genomic_DNA"/>
</dbReference>